<dbReference type="PANTHER" id="PTHR44051:SF8">
    <property type="entry name" value="GLUTATHIONE S-TRANSFERASE GSTA"/>
    <property type="match status" value="1"/>
</dbReference>
<reference evidence="3 4" key="1">
    <citation type="submission" date="2017-03" db="EMBL/GenBank/DDBJ databases">
        <title>Lifting the veil on microbial sulfur biogeochemistry in mining wastewaters.</title>
        <authorList>
            <person name="Kantor R.S."/>
            <person name="Colenbrander Nelson T."/>
            <person name="Marshall S."/>
            <person name="Bennett D."/>
            <person name="Apte S."/>
            <person name="Camacho D."/>
            <person name="Thomas B.C."/>
            <person name="Warren L.A."/>
            <person name="Banfield J.F."/>
        </authorList>
    </citation>
    <scope>NUCLEOTIDE SEQUENCE [LARGE SCALE GENOMIC DNA]</scope>
    <source>
        <strain evidence="3">32-69-9</strain>
    </source>
</reference>
<comment type="caution">
    <text evidence="3">The sequence shown here is derived from an EMBL/GenBank/DDBJ whole genome shotgun (WGS) entry which is preliminary data.</text>
</comment>
<dbReference type="InterPro" id="IPR004045">
    <property type="entry name" value="Glutathione_S-Trfase_N"/>
</dbReference>
<dbReference type="InterPro" id="IPR036249">
    <property type="entry name" value="Thioredoxin-like_sf"/>
</dbReference>
<dbReference type="Gene3D" id="1.20.1050.130">
    <property type="match status" value="1"/>
</dbReference>
<dbReference type="Pfam" id="PF13410">
    <property type="entry name" value="GST_C_2"/>
    <property type="match status" value="1"/>
</dbReference>
<dbReference type="SUPFAM" id="SSF52833">
    <property type="entry name" value="Thioredoxin-like"/>
    <property type="match status" value="1"/>
</dbReference>
<gene>
    <name evidence="3" type="ORF">B7Z01_08215</name>
</gene>
<dbReference type="Pfam" id="PF13409">
    <property type="entry name" value="GST_N_2"/>
    <property type="match status" value="1"/>
</dbReference>
<evidence type="ECO:0000259" key="1">
    <source>
        <dbReference type="PROSITE" id="PS50404"/>
    </source>
</evidence>
<dbReference type="CDD" id="cd03048">
    <property type="entry name" value="GST_N_Ure2p_like"/>
    <property type="match status" value="1"/>
</dbReference>
<dbReference type="SUPFAM" id="SSF47616">
    <property type="entry name" value="GST C-terminal domain-like"/>
    <property type="match status" value="1"/>
</dbReference>
<evidence type="ECO:0000313" key="4">
    <source>
        <dbReference type="Proteomes" id="UP000215595"/>
    </source>
</evidence>
<protein>
    <recommendedName>
        <fullName evidence="5">Glutathione S-transferase</fullName>
    </recommendedName>
</protein>
<organism evidence="3 4">
    <name type="scientific">Brevundimonas subvibrioides</name>
    <dbReference type="NCBI Taxonomy" id="74313"/>
    <lineage>
        <taxon>Bacteria</taxon>
        <taxon>Pseudomonadati</taxon>
        <taxon>Pseudomonadota</taxon>
        <taxon>Alphaproteobacteria</taxon>
        <taxon>Caulobacterales</taxon>
        <taxon>Caulobacteraceae</taxon>
        <taxon>Brevundimonas</taxon>
    </lineage>
</organism>
<feature type="domain" description="GST N-terminal" evidence="1">
    <location>
        <begin position="1"/>
        <end position="86"/>
    </location>
</feature>
<dbReference type="Proteomes" id="UP000215595">
    <property type="component" value="Unassembled WGS sequence"/>
</dbReference>
<feature type="domain" description="GST C-terminal" evidence="2">
    <location>
        <begin position="90"/>
        <end position="209"/>
    </location>
</feature>
<dbReference type="InterPro" id="IPR010987">
    <property type="entry name" value="Glutathione-S-Trfase_C-like"/>
</dbReference>
<evidence type="ECO:0000313" key="3">
    <source>
        <dbReference type="EMBL" id="OYX33727.1"/>
    </source>
</evidence>
<dbReference type="AlphaFoldDB" id="A0A258FND3"/>
<dbReference type="PANTHER" id="PTHR44051">
    <property type="entry name" value="GLUTATHIONE S-TRANSFERASE-RELATED"/>
    <property type="match status" value="1"/>
</dbReference>
<evidence type="ECO:0000259" key="2">
    <source>
        <dbReference type="PROSITE" id="PS50405"/>
    </source>
</evidence>
<evidence type="ECO:0008006" key="5">
    <source>
        <dbReference type="Google" id="ProtNLM"/>
    </source>
</evidence>
<proteinExistence type="predicted"/>
<name>A0A258FND3_9CAUL</name>
<dbReference type="InterPro" id="IPR040079">
    <property type="entry name" value="Glutathione_S-Trfase"/>
</dbReference>
<dbReference type="PROSITE" id="PS50404">
    <property type="entry name" value="GST_NTER"/>
    <property type="match status" value="1"/>
</dbReference>
<dbReference type="PROSITE" id="PS50405">
    <property type="entry name" value="GST_CTER"/>
    <property type="match status" value="1"/>
</dbReference>
<sequence>MIELWTVTTTNGQKVQIALEEARLPYRATLVDLVAGEHRTPEFLALNPFGKAPVMRDPDGPGGRPLVLAETLAIAWYAAEKGANGLISGDPAIRAEQMMWAAAISSSVAMPFAMQFFASQLAPTPNPWLIETMTSGAKGVLAVFEARLAEREFVCGEAFSVVDCLLFPVVATSAKRLDGWLEAYPALRRWHDGTALRPAVQRGMAVGAD</sequence>
<dbReference type="SFLD" id="SFLDG00358">
    <property type="entry name" value="Main_(cytGST)"/>
    <property type="match status" value="1"/>
</dbReference>
<dbReference type="SFLD" id="SFLDS00019">
    <property type="entry name" value="Glutathione_Transferase_(cytos"/>
    <property type="match status" value="1"/>
</dbReference>
<accession>A0A258FND3</accession>
<dbReference type="EMBL" id="NCEB01000014">
    <property type="protein sequence ID" value="OYX33727.1"/>
    <property type="molecule type" value="Genomic_DNA"/>
</dbReference>
<dbReference type="InterPro" id="IPR036282">
    <property type="entry name" value="Glutathione-S-Trfase_C_sf"/>
</dbReference>